<evidence type="ECO:0000313" key="6">
    <source>
        <dbReference type="EMBL" id="UYK89299.1"/>
    </source>
</evidence>
<dbReference type="Gene3D" id="1.10.510.10">
    <property type="entry name" value="Transferase(Phosphotransferase) domain 1"/>
    <property type="match status" value="1"/>
</dbReference>
<keyword evidence="4" id="KW-0067">ATP-binding</keyword>
<dbReference type="PANTHER" id="PTHR43289">
    <property type="entry name" value="MITOGEN-ACTIVATED PROTEIN KINASE KINASE KINASE 20-RELATED"/>
    <property type="match status" value="1"/>
</dbReference>
<evidence type="ECO:0000256" key="1">
    <source>
        <dbReference type="ARBA" id="ARBA00022679"/>
    </source>
</evidence>
<dbReference type="Pfam" id="PF00069">
    <property type="entry name" value="Pkinase"/>
    <property type="match status" value="1"/>
</dbReference>
<dbReference type="SMART" id="SM00220">
    <property type="entry name" value="S_TKc"/>
    <property type="match status" value="1"/>
</dbReference>
<dbReference type="EMBL" id="CP099534">
    <property type="protein sequence ID" value="UYK89299.1"/>
    <property type="molecule type" value="Genomic_DNA"/>
</dbReference>
<sequence>MFPERYEVISGPLDGGMGSVYKCKDSVLSRHVAIKVIQDAKNEHRMVDEINALLKLRSKHVVQVFDLLPIAGGRAIVQEFVEGEDLWDVDMHPTGAEETYKYLWQIASGIADIHGAGVIHRDIKPNNMKIDPEGVIKIFDFGLARTKGIEAATLGFAGTFGFAAPELFLNPAVFTPAVDTYAFGATAIHFIAGGLPAHMRRPAQPTALQEGYLDRFESGLSRDVLRTLESCLNMDSKNRPQMSSVRDTLARHLLLNKHQALAVYQGTPHYLNKDNQSVKVRWDDIGSVRISYDGMRFYVAEVDGEVFINYGQAQVNQSLPESCVLALGGPHRGASRKYITFDLSHPEVVL</sequence>
<evidence type="ECO:0000259" key="5">
    <source>
        <dbReference type="PROSITE" id="PS50011"/>
    </source>
</evidence>
<dbReference type="GO" id="GO:0005524">
    <property type="term" value="F:ATP binding"/>
    <property type="evidence" value="ECO:0007669"/>
    <property type="project" value="UniProtKB-KW"/>
</dbReference>
<keyword evidence="2" id="KW-0547">Nucleotide-binding</keyword>
<dbReference type="InterPro" id="IPR011009">
    <property type="entry name" value="Kinase-like_dom_sf"/>
</dbReference>
<keyword evidence="3 6" id="KW-0418">Kinase</keyword>
<dbReference type="PROSITE" id="PS50011">
    <property type="entry name" value="PROTEIN_KINASE_DOM"/>
    <property type="match status" value="1"/>
</dbReference>
<dbReference type="AlphaFoldDB" id="A0AA46SVK4"/>
<dbReference type="Proteomes" id="UP001164392">
    <property type="component" value="Chromosome"/>
</dbReference>
<evidence type="ECO:0000256" key="4">
    <source>
        <dbReference type="ARBA" id="ARBA00022840"/>
    </source>
</evidence>
<evidence type="ECO:0000313" key="7">
    <source>
        <dbReference type="Proteomes" id="UP001164392"/>
    </source>
</evidence>
<reference evidence="6" key="1">
    <citation type="submission" date="2022-06" db="EMBL/GenBank/DDBJ databases">
        <title>Dynamics of rice microbiomes reveals core vertical transmitted seed endophytes.</title>
        <authorList>
            <person name="Liao K."/>
            <person name="Zhang X."/>
        </authorList>
    </citation>
    <scope>NUCLEOTIDE SEQUENCE</scope>
    <source>
        <strain evidence="6">JR3-14</strain>
    </source>
</reference>
<feature type="domain" description="Protein kinase" evidence="5">
    <location>
        <begin position="6"/>
        <end position="255"/>
    </location>
</feature>
<evidence type="ECO:0000256" key="3">
    <source>
        <dbReference type="ARBA" id="ARBA00022777"/>
    </source>
</evidence>
<proteinExistence type="predicted"/>
<dbReference type="GO" id="GO:0004674">
    <property type="term" value="F:protein serine/threonine kinase activity"/>
    <property type="evidence" value="ECO:0007669"/>
    <property type="project" value="UniProtKB-KW"/>
</dbReference>
<dbReference type="CDD" id="cd14014">
    <property type="entry name" value="STKc_PknB_like"/>
    <property type="match status" value="1"/>
</dbReference>
<keyword evidence="1" id="KW-0808">Transferase</keyword>
<protein>
    <submittedName>
        <fullName evidence="6">Serine/threonine protein kinase</fullName>
    </submittedName>
</protein>
<dbReference type="InterPro" id="IPR000719">
    <property type="entry name" value="Prot_kinase_dom"/>
</dbReference>
<organism evidence="6 7">
    <name type="scientific">Xanthomonas sacchari</name>
    <dbReference type="NCBI Taxonomy" id="56458"/>
    <lineage>
        <taxon>Bacteria</taxon>
        <taxon>Pseudomonadati</taxon>
        <taxon>Pseudomonadota</taxon>
        <taxon>Gammaproteobacteria</taxon>
        <taxon>Lysobacterales</taxon>
        <taxon>Lysobacteraceae</taxon>
        <taxon>Xanthomonas</taxon>
    </lineage>
</organism>
<dbReference type="RefSeq" id="WP_267093379.1">
    <property type="nucleotide sequence ID" value="NZ_CP099534.1"/>
</dbReference>
<dbReference type="PANTHER" id="PTHR43289:SF6">
    <property type="entry name" value="SERINE_THREONINE-PROTEIN KINASE NEKL-3"/>
    <property type="match status" value="1"/>
</dbReference>
<gene>
    <name evidence="6" type="ORF">NG824_02235</name>
</gene>
<dbReference type="SUPFAM" id="SSF56112">
    <property type="entry name" value="Protein kinase-like (PK-like)"/>
    <property type="match status" value="1"/>
</dbReference>
<name>A0AA46SVK4_9XANT</name>
<keyword evidence="6" id="KW-0723">Serine/threonine-protein kinase</keyword>
<accession>A0AA46SVK4</accession>
<evidence type="ECO:0000256" key="2">
    <source>
        <dbReference type="ARBA" id="ARBA00022741"/>
    </source>
</evidence>